<evidence type="ECO:0000256" key="4">
    <source>
        <dbReference type="PROSITE-ProRule" id="PRU00175"/>
    </source>
</evidence>
<organism evidence="9 10">
    <name type="scientific">Oldenlandia corymbosa var. corymbosa</name>
    <dbReference type="NCBI Taxonomy" id="529605"/>
    <lineage>
        <taxon>Eukaryota</taxon>
        <taxon>Viridiplantae</taxon>
        <taxon>Streptophyta</taxon>
        <taxon>Embryophyta</taxon>
        <taxon>Tracheophyta</taxon>
        <taxon>Spermatophyta</taxon>
        <taxon>Magnoliopsida</taxon>
        <taxon>eudicotyledons</taxon>
        <taxon>Gunneridae</taxon>
        <taxon>Pentapetalae</taxon>
        <taxon>asterids</taxon>
        <taxon>lamiids</taxon>
        <taxon>Gentianales</taxon>
        <taxon>Rubiaceae</taxon>
        <taxon>Rubioideae</taxon>
        <taxon>Spermacoceae</taxon>
        <taxon>Hedyotis-Oldenlandia complex</taxon>
        <taxon>Oldenlandia</taxon>
    </lineage>
</organism>
<feature type="chain" id="PRO_5043314722" evidence="6">
    <location>
        <begin position="20"/>
        <end position="252"/>
    </location>
</feature>
<dbReference type="Gene3D" id="3.30.40.10">
    <property type="entry name" value="Zinc/RING finger domain, C3HC4 (zinc finger)"/>
    <property type="match status" value="1"/>
</dbReference>
<keyword evidence="5" id="KW-1133">Transmembrane helix</keyword>
<feature type="transmembrane region" description="Helical" evidence="5">
    <location>
        <begin position="153"/>
        <end position="176"/>
    </location>
</feature>
<dbReference type="GO" id="GO:0016567">
    <property type="term" value="P:protein ubiquitination"/>
    <property type="evidence" value="ECO:0007669"/>
    <property type="project" value="TreeGrafter"/>
</dbReference>
<dbReference type="PROSITE" id="PS50089">
    <property type="entry name" value="ZF_RING_2"/>
    <property type="match status" value="1"/>
</dbReference>
<dbReference type="InterPro" id="IPR001841">
    <property type="entry name" value="Znf_RING"/>
</dbReference>
<dbReference type="PANTHER" id="PTHR23012">
    <property type="entry name" value="RING/FYVE/PHD ZINC FINGER DOMAIN-CONTAINING"/>
    <property type="match status" value="1"/>
</dbReference>
<evidence type="ECO:0000256" key="2">
    <source>
        <dbReference type="ARBA" id="ARBA00022771"/>
    </source>
</evidence>
<reference evidence="9" key="1">
    <citation type="submission" date="2023-03" db="EMBL/GenBank/DDBJ databases">
        <authorList>
            <person name="Julca I."/>
        </authorList>
    </citation>
    <scope>NUCLEOTIDE SEQUENCE</scope>
</reference>
<evidence type="ECO:0000259" key="8">
    <source>
        <dbReference type="PROSITE" id="PS51292"/>
    </source>
</evidence>
<proteinExistence type="predicted"/>
<dbReference type="FunFam" id="3.30.40.10:FF:000337">
    <property type="entry name" value="Zinc finger family protein"/>
    <property type="match status" value="1"/>
</dbReference>
<dbReference type="GO" id="GO:0016020">
    <property type="term" value="C:membrane"/>
    <property type="evidence" value="ECO:0007669"/>
    <property type="project" value="TreeGrafter"/>
</dbReference>
<sequence length="252" mass="28613">MAFLPLGIFFFCFLGQENGISPICILRMVDTAETGSWSSPEKVECRICHDEDQDSNMETPCSCTGSMKYAHRKCVQRWCNEKGDTICEICRQGFKPGYLAPSPLSRYGRITSNFREGWEISRRALPNTEFITMVAGDDDFLDHDFDDFPSPNLRNLICCRIVAIIFVSLLVLRHTLPVIINGREEYSLTLFMFISLRIIGILLPIYVMVKAFTAVQHCRHQQISSNSRLSTLTVGNGSSPMRPPSQHVIHLR</sequence>
<dbReference type="InterPro" id="IPR011016">
    <property type="entry name" value="Znf_RING-CH"/>
</dbReference>
<keyword evidence="3" id="KW-0862">Zinc</keyword>
<keyword evidence="1" id="KW-0479">Metal-binding</keyword>
<dbReference type="EMBL" id="OX459123">
    <property type="protein sequence ID" value="CAI9110616.1"/>
    <property type="molecule type" value="Genomic_DNA"/>
</dbReference>
<feature type="transmembrane region" description="Helical" evidence="5">
    <location>
        <begin position="188"/>
        <end position="209"/>
    </location>
</feature>
<keyword evidence="5" id="KW-0812">Transmembrane</keyword>
<evidence type="ECO:0000256" key="5">
    <source>
        <dbReference type="SAM" id="Phobius"/>
    </source>
</evidence>
<evidence type="ECO:0000256" key="6">
    <source>
        <dbReference type="SAM" id="SignalP"/>
    </source>
</evidence>
<keyword evidence="5" id="KW-0472">Membrane</keyword>
<dbReference type="AlphaFoldDB" id="A0AAV1DRW4"/>
<keyword evidence="6" id="KW-0732">Signal</keyword>
<dbReference type="SMART" id="SM00744">
    <property type="entry name" value="RINGv"/>
    <property type="match status" value="1"/>
</dbReference>
<keyword evidence="2 4" id="KW-0863">Zinc-finger</keyword>
<evidence type="ECO:0000256" key="1">
    <source>
        <dbReference type="ARBA" id="ARBA00022723"/>
    </source>
</evidence>
<dbReference type="InterPro" id="IPR022143">
    <property type="entry name" value="DUF3675"/>
</dbReference>
<dbReference type="GO" id="GO:0008270">
    <property type="term" value="F:zinc ion binding"/>
    <property type="evidence" value="ECO:0007669"/>
    <property type="project" value="UniProtKB-KW"/>
</dbReference>
<dbReference type="PROSITE" id="PS51292">
    <property type="entry name" value="ZF_RING_CH"/>
    <property type="match status" value="1"/>
</dbReference>
<accession>A0AAV1DRW4</accession>
<evidence type="ECO:0000313" key="9">
    <source>
        <dbReference type="EMBL" id="CAI9110616.1"/>
    </source>
</evidence>
<feature type="domain" description="RING-type" evidence="7">
    <location>
        <begin position="45"/>
        <end position="91"/>
    </location>
</feature>
<evidence type="ECO:0000313" key="10">
    <source>
        <dbReference type="Proteomes" id="UP001161247"/>
    </source>
</evidence>
<dbReference type="PANTHER" id="PTHR23012:SF174">
    <property type="entry name" value="OS01G0121200 PROTEIN"/>
    <property type="match status" value="1"/>
</dbReference>
<feature type="signal peptide" evidence="6">
    <location>
        <begin position="1"/>
        <end position="19"/>
    </location>
</feature>
<gene>
    <name evidence="9" type="ORF">OLC1_LOCUS18221</name>
</gene>
<dbReference type="Proteomes" id="UP001161247">
    <property type="component" value="Chromosome 6"/>
</dbReference>
<protein>
    <submittedName>
        <fullName evidence="9">OLC1v1010672C1</fullName>
    </submittedName>
</protein>
<dbReference type="Pfam" id="PF12428">
    <property type="entry name" value="DUF3675"/>
    <property type="match status" value="1"/>
</dbReference>
<keyword evidence="10" id="KW-1185">Reference proteome</keyword>
<evidence type="ECO:0000256" key="3">
    <source>
        <dbReference type="ARBA" id="ARBA00022833"/>
    </source>
</evidence>
<dbReference type="CDD" id="cd16495">
    <property type="entry name" value="RING_CH-C4HC3_MARCH"/>
    <property type="match status" value="1"/>
</dbReference>
<feature type="domain" description="RING-CH-type" evidence="8">
    <location>
        <begin position="37"/>
        <end position="97"/>
    </location>
</feature>
<dbReference type="InterPro" id="IPR033275">
    <property type="entry name" value="MARCH-like"/>
</dbReference>
<name>A0AAV1DRW4_OLDCO</name>
<dbReference type="GO" id="GO:0004842">
    <property type="term" value="F:ubiquitin-protein transferase activity"/>
    <property type="evidence" value="ECO:0007669"/>
    <property type="project" value="TreeGrafter"/>
</dbReference>
<dbReference type="Pfam" id="PF12906">
    <property type="entry name" value="RINGv"/>
    <property type="match status" value="1"/>
</dbReference>
<evidence type="ECO:0000259" key="7">
    <source>
        <dbReference type="PROSITE" id="PS50089"/>
    </source>
</evidence>
<dbReference type="InterPro" id="IPR013083">
    <property type="entry name" value="Znf_RING/FYVE/PHD"/>
</dbReference>
<dbReference type="SUPFAM" id="SSF57850">
    <property type="entry name" value="RING/U-box"/>
    <property type="match status" value="1"/>
</dbReference>